<dbReference type="Proteomes" id="UP000008063">
    <property type="component" value="Unassembled WGS sequence"/>
</dbReference>
<evidence type="ECO:0000313" key="3">
    <source>
        <dbReference type="Proteomes" id="UP000008063"/>
    </source>
</evidence>
<evidence type="ECO:0000259" key="1">
    <source>
        <dbReference type="Pfam" id="PF04937"/>
    </source>
</evidence>
<gene>
    <name evidence="2" type="ORF">SERLA73DRAFT_149218</name>
</gene>
<dbReference type="InterPro" id="IPR007021">
    <property type="entry name" value="DUF659"/>
</dbReference>
<dbReference type="InterPro" id="IPR012337">
    <property type="entry name" value="RNaseH-like_sf"/>
</dbReference>
<dbReference type="HOGENOM" id="CLU_748339_0_0_1"/>
<dbReference type="InParanoid" id="F8PGS5"/>
<accession>F8PGS5</accession>
<evidence type="ECO:0000313" key="2">
    <source>
        <dbReference type="EMBL" id="EGO04877.1"/>
    </source>
</evidence>
<dbReference type="Pfam" id="PF04937">
    <property type="entry name" value="DUF659"/>
    <property type="match status" value="1"/>
</dbReference>
<feature type="domain" description="DUF659" evidence="1">
    <location>
        <begin position="182"/>
        <end position="322"/>
    </location>
</feature>
<name>F8PGS5_SERL3</name>
<dbReference type="OrthoDB" id="2423954at2759"/>
<keyword evidence="3" id="KW-1185">Reference proteome</keyword>
<dbReference type="SUPFAM" id="SSF53098">
    <property type="entry name" value="Ribonuclease H-like"/>
    <property type="match status" value="1"/>
</dbReference>
<protein>
    <recommendedName>
        <fullName evidence="1">DUF659 domain-containing protein</fullName>
    </recommendedName>
</protein>
<organism evidence="3">
    <name type="scientific">Serpula lacrymans var. lacrymans (strain S7.3)</name>
    <name type="common">Dry rot fungus</name>
    <dbReference type="NCBI Taxonomy" id="936435"/>
    <lineage>
        <taxon>Eukaryota</taxon>
        <taxon>Fungi</taxon>
        <taxon>Dikarya</taxon>
        <taxon>Basidiomycota</taxon>
        <taxon>Agaricomycotina</taxon>
        <taxon>Agaricomycetes</taxon>
        <taxon>Agaricomycetidae</taxon>
        <taxon>Boletales</taxon>
        <taxon>Coniophorineae</taxon>
        <taxon>Serpulaceae</taxon>
        <taxon>Serpula</taxon>
    </lineage>
</organism>
<dbReference type="EMBL" id="GL945474">
    <property type="protein sequence ID" value="EGO04877.1"/>
    <property type="molecule type" value="Genomic_DNA"/>
</dbReference>
<proteinExistence type="predicted"/>
<reference evidence="3" key="1">
    <citation type="journal article" date="2011" name="Science">
        <title>The plant cell wall-decomposing machinery underlies the functional diversity of forest fungi.</title>
        <authorList>
            <person name="Eastwood D.C."/>
            <person name="Floudas D."/>
            <person name="Binder M."/>
            <person name="Majcherczyk A."/>
            <person name="Schneider P."/>
            <person name="Aerts A."/>
            <person name="Asiegbu F.O."/>
            <person name="Baker S.E."/>
            <person name="Barry K."/>
            <person name="Bendiksby M."/>
            <person name="Blumentritt M."/>
            <person name="Coutinho P.M."/>
            <person name="Cullen D."/>
            <person name="de Vries R.P."/>
            <person name="Gathman A."/>
            <person name="Goodell B."/>
            <person name="Henrissat B."/>
            <person name="Ihrmark K."/>
            <person name="Kauserud H."/>
            <person name="Kohler A."/>
            <person name="LaButti K."/>
            <person name="Lapidus A."/>
            <person name="Lavin J.L."/>
            <person name="Lee Y.-H."/>
            <person name="Lindquist E."/>
            <person name="Lilly W."/>
            <person name="Lucas S."/>
            <person name="Morin E."/>
            <person name="Murat C."/>
            <person name="Oguiza J.A."/>
            <person name="Park J."/>
            <person name="Pisabarro A.G."/>
            <person name="Riley R."/>
            <person name="Rosling A."/>
            <person name="Salamov A."/>
            <person name="Schmidt O."/>
            <person name="Schmutz J."/>
            <person name="Skrede I."/>
            <person name="Stenlid J."/>
            <person name="Wiebenga A."/>
            <person name="Xie X."/>
            <person name="Kuees U."/>
            <person name="Hibbett D.S."/>
            <person name="Hoffmeister D."/>
            <person name="Hoegberg N."/>
            <person name="Martin F."/>
            <person name="Grigoriev I.V."/>
            <person name="Watkinson S.C."/>
        </authorList>
    </citation>
    <scope>NUCLEOTIDE SEQUENCE [LARGE SCALE GENOMIC DNA]</scope>
    <source>
        <strain evidence="3">strain S7.3</strain>
    </source>
</reference>
<dbReference type="STRING" id="936435.F8PGS5"/>
<dbReference type="AlphaFoldDB" id="F8PGS5"/>
<dbReference type="OMA" id="WTSINSH"/>
<sequence length="370" mass="41989">MTTLMWADHSENKPWLPSRKNTVLQHLVLHCPNQPQFVHQRARHEYKNRGYSVAASPSLKQTRSNYEQAGPSSFSPLPNLLLSRSNFSSGSPFRTPSAFPGTLASPYLPDLYQTHAKIPSKHSCKSFSHQPSQTLQWSIEMQQEFGRCLAHLTASAGLPFQWVEDPEWIQFCQRFLPNAQPISHKVLSNQLIPAEAKHYCEMAKKSLGGQLGTGQCDGWTSINSHHIIVFMVTSASHEVHTVKVYDVSSEQKSANNLYTLIKKIQEILKVSWHVILIAFTSDASGDSHKARKILCQDRPEIIVLDCYAHQINLIVGDYFACKEAQRPKIPAERLVRTEDQQALEKANRMVETINNVLIWHTIAQYDFHLV</sequence>